<feature type="signal peptide" evidence="2">
    <location>
        <begin position="1"/>
        <end position="20"/>
    </location>
</feature>
<organism evidence="4 5">
    <name type="scientific">Rhizomicrobium palustre</name>
    <dbReference type="NCBI Taxonomy" id="189966"/>
    <lineage>
        <taxon>Bacteria</taxon>
        <taxon>Pseudomonadati</taxon>
        <taxon>Pseudomonadota</taxon>
        <taxon>Alphaproteobacteria</taxon>
        <taxon>Micropepsales</taxon>
        <taxon>Micropepsaceae</taxon>
        <taxon>Rhizomicrobium</taxon>
    </lineage>
</organism>
<dbReference type="InterPro" id="IPR027385">
    <property type="entry name" value="Beta-barrel_OMP"/>
</dbReference>
<evidence type="ECO:0000313" key="5">
    <source>
        <dbReference type="Proteomes" id="UP000570514"/>
    </source>
</evidence>
<dbReference type="InterPro" id="IPR011250">
    <property type="entry name" value="OMP/PagP_B-barrel"/>
</dbReference>
<protein>
    <submittedName>
        <fullName evidence="4">Opacity protein-like surface antigen</fullName>
    </submittedName>
</protein>
<keyword evidence="5" id="KW-1185">Reference proteome</keyword>
<dbReference type="Pfam" id="PF13505">
    <property type="entry name" value="OMP_b-brl"/>
    <property type="match status" value="1"/>
</dbReference>
<evidence type="ECO:0000256" key="2">
    <source>
        <dbReference type="SAM" id="SignalP"/>
    </source>
</evidence>
<comment type="caution">
    <text evidence="4">The sequence shown here is derived from an EMBL/GenBank/DDBJ whole genome shotgun (WGS) entry which is preliminary data.</text>
</comment>
<feature type="domain" description="Outer membrane protein beta-barrel" evidence="3">
    <location>
        <begin position="8"/>
        <end position="185"/>
    </location>
</feature>
<dbReference type="RefSeq" id="WP_167084102.1">
    <property type="nucleotide sequence ID" value="NZ_BAAADC010000001.1"/>
</dbReference>
<proteinExistence type="predicted"/>
<evidence type="ECO:0000256" key="1">
    <source>
        <dbReference type="ARBA" id="ARBA00022729"/>
    </source>
</evidence>
<reference evidence="4 5" key="1">
    <citation type="submission" date="2020-03" db="EMBL/GenBank/DDBJ databases">
        <title>Genomic Encyclopedia of Type Strains, Phase IV (KMG-IV): sequencing the most valuable type-strain genomes for metagenomic binning, comparative biology and taxonomic classification.</title>
        <authorList>
            <person name="Goeker M."/>
        </authorList>
    </citation>
    <scope>NUCLEOTIDE SEQUENCE [LARGE SCALE GENOMIC DNA]</scope>
    <source>
        <strain evidence="4 5">DSM 19867</strain>
    </source>
</reference>
<sequence length="188" mass="19809">MKPWAYAAAAALLSLTPALAQGYVQGTAGGTLGSWLDISGVGYKLNTGYNIGISGGLRLTGLLGPEWDLRGDIVHSQNQYACCSSHLGGTSFMANLIYHFDDLDLPVKPYVGVGAGAVAVNFGAMGGPHETQTRFGMQALAGVEYPLAGRLSLIGEYRYIAANNADFAGVGRVEYKTHNFMLGLKLSM</sequence>
<dbReference type="Proteomes" id="UP000570514">
    <property type="component" value="Unassembled WGS sequence"/>
</dbReference>
<name>A0A846N1V2_9PROT</name>
<dbReference type="Gene3D" id="2.40.160.20">
    <property type="match status" value="1"/>
</dbReference>
<dbReference type="AlphaFoldDB" id="A0A846N1V2"/>
<keyword evidence="1 2" id="KW-0732">Signal</keyword>
<accession>A0A846N1V2</accession>
<evidence type="ECO:0000313" key="4">
    <source>
        <dbReference type="EMBL" id="NIK89954.1"/>
    </source>
</evidence>
<evidence type="ECO:0000259" key="3">
    <source>
        <dbReference type="Pfam" id="PF13505"/>
    </source>
</evidence>
<feature type="chain" id="PRO_5032638223" evidence="2">
    <location>
        <begin position="21"/>
        <end position="188"/>
    </location>
</feature>
<dbReference type="EMBL" id="JAASRM010000001">
    <property type="protein sequence ID" value="NIK89954.1"/>
    <property type="molecule type" value="Genomic_DNA"/>
</dbReference>
<gene>
    <name evidence="4" type="ORF">FHS83_003272</name>
</gene>
<dbReference type="SUPFAM" id="SSF56925">
    <property type="entry name" value="OMPA-like"/>
    <property type="match status" value="1"/>
</dbReference>